<sequence>MDLAVEIAMDLAVDDVERRVGDYHSNLWDDDFIQSLSTPYGASSYRERAERLVGEVKEMFTSISIEDGELTSDLLQRLWMVDNVERLGISRHFENEIKAAIDYVYSYWSDKGIVRGRDSAVPDLNSIALGFRTLRLHGYTVSSDVFKVFQDRKGEFACSAIPTEGDIKGVLNLLRASYIAFPGEKVMEKAQTFAATYLKEALQKIQVSSLSREIEYVLEYGWLTNFPRLEARNYIDVFGEEICPYFKKPCIMVDKLLELAKLEFNLFHSLQQTELKHVSRWWKDSGFSQLTFTRHRHVEFYTLASCIAIEPKHSAFRLGFAKVCYLGIVLDDIYDTFGKMKELELFTAAIKRWDPSTTECLPEYMKGVYMAFYNCVNELALQAEKTQGRDMLNYARKAWEALFDAFLEEAKWISSGYLPTFEEYLENGKVSFGYRAATLQPILTLDIPLPLHILQQIDFPSRFNDLASSILRLRGDICGYQAERSRGEEASSISCYMKDNPGSTEEDALSHINAMISDNINELNWELLKPNSNVPISSKKHAFDILRAFYHLYKYRDGFSIAKIETKNLVMRTVLEPVPM</sequence>
<comment type="pathway">
    <text evidence="1">Terpene metabolism; oleoresin biosynthesis.</text>
</comment>
<evidence type="ECO:0000256" key="4">
    <source>
        <dbReference type="ARBA" id="ARBA00023239"/>
    </source>
</evidence>
<dbReference type="CDD" id="cd00684">
    <property type="entry name" value="Terpene_cyclase_plant_C1"/>
    <property type="match status" value="1"/>
</dbReference>
<protein>
    <submittedName>
        <fullName evidence="7">E,E-alpha-farnesene synthase</fullName>
    </submittedName>
</protein>
<dbReference type="PANTHER" id="PTHR31225">
    <property type="entry name" value="OS04G0344100 PROTEIN-RELATED"/>
    <property type="match status" value="1"/>
</dbReference>
<dbReference type="FunFam" id="1.10.600.10:FF:000005">
    <property type="entry name" value="Ent-kaur-16-ene synthase, chloroplastic"/>
    <property type="match status" value="1"/>
</dbReference>
<dbReference type="GO" id="GO:0016102">
    <property type="term" value="P:diterpenoid biosynthetic process"/>
    <property type="evidence" value="ECO:0007669"/>
    <property type="project" value="InterPro"/>
</dbReference>
<dbReference type="InterPro" id="IPR001906">
    <property type="entry name" value="Terpene_synth_N"/>
</dbReference>
<evidence type="ECO:0000313" key="7">
    <source>
        <dbReference type="EMBL" id="AAS47697.1"/>
    </source>
</evidence>
<dbReference type="InterPro" id="IPR050148">
    <property type="entry name" value="Terpene_synthase-like"/>
</dbReference>
<keyword evidence="3" id="KW-0460">Magnesium</keyword>
<evidence type="ECO:0000259" key="6">
    <source>
        <dbReference type="Pfam" id="PF03936"/>
    </source>
</evidence>
<feature type="domain" description="Terpene synthase N-terminal" evidence="5">
    <location>
        <begin position="27"/>
        <end position="218"/>
    </location>
</feature>
<dbReference type="AlphaFoldDB" id="Q675K8"/>
<dbReference type="EMBL" id="AY473627">
    <property type="protein sequence ID" value="AAS47697.1"/>
    <property type="molecule type" value="mRNA"/>
</dbReference>
<dbReference type="Gene3D" id="1.10.600.10">
    <property type="entry name" value="Farnesyl Diphosphate Synthase"/>
    <property type="match status" value="1"/>
</dbReference>
<dbReference type="Pfam" id="PF01397">
    <property type="entry name" value="Terpene_synth"/>
    <property type="match status" value="1"/>
</dbReference>
<feature type="domain" description="Terpene synthase metal-binding" evidence="6">
    <location>
        <begin position="283"/>
        <end position="519"/>
    </location>
</feature>
<reference evidence="7" key="1">
    <citation type="journal article" date="2004" name="Plant Physiol.">
        <title>Functional characterization of nine Norway Spruce TPS genes and evolution of gymnosperm terpene synthases of the TPS-d subfamily.</title>
        <authorList>
            <person name="Martin D.M."/>
            <person name="Faeldt J."/>
            <person name="Bohlmann J."/>
        </authorList>
    </citation>
    <scope>NUCLEOTIDE SEQUENCE</scope>
</reference>
<evidence type="ECO:0000256" key="3">
    <source>
        <dbReference type="ARBA" id="ARBA00022842"/>
    </source>
</evidence>
<dbReference type="InterPro" id="IPR005630">
    <property type="entry name" value="Terpene_synthase_metal-bd"/>
</dbReference>
<dbReference type="SUPFAM" id="SSF48239">
    <property type="entry name" value="Terpenoid cyclases/Protein prenyltransferases"/>
    <property type="match status" value="1"/>
</dbReference>
<evidence type="ECO:0000256" key="2">
    <source>
        <dbReference type="ARBA" id="ARBA00022723"/>
    </source>
</evidence>
<organism evidence="7">
    <name type="scientific">Picea abies</name>
    <name type="common">Norway spruce</name>
    <name type="synonym">Picea excelsa</name>
    <dbReference type="NCBI Taxonomy" id="3329"/>
    <lineage>
        <taxon>Eukaryota</taxon>
        <taxon>Viridiplantae</taxon>
        <taxon>Streptophyta</taxon>
        <taxon>Embryophyta</taxon>
        <taxon>Tracheophyta</taxon>
        <taxon>Spermatophyta</taxon>
        <taxon>Pinopsida</taxon>
        <taxon>Pinidae</taxon>
        <taxon>Conifers I</taxon>
        <taxon>Pinales</taxon>
        <taxon>Pinaceae</taxon>
        <taxon>Picea</taxon>
    </lineage>
</organism>
<dbReference type="InterPro" id="IPR034741">
    <property type="entry name" value="Terpene_cyclase-like_1_C"/>
</dbReference>
<dbReference type="Pfam" id="PF03936">
    <property type="entry name" value="Terpene_synth_C"/>
    <property type="match status" value="1"/>
</dbReference>
<dbReference type="SFLD" id="SFLDG01014">
    <property type="entry name" value="Terpene_Cyclase_Like_1_N-term"/>
    <property type="match status" value="1"/>
</dbReference>
<keyword evidence="2" id="KW-0479">Metal-binding</keyword>
<dbReference type="UniPathway" id="UPA00924"/>
<dbReference type="SFLD" id="SFLDS00005">
    <property type="entry name" value="Isoprenoid_Synthase_Type_I"/>
    <property type="match status" value="1"/>
</dbReference>
<keyword evidence="4" id="KW-0456">Lyase</keyword>
<dbReference type="InterPro" id="IPR044814">
    <property type="entry name" value="Terpene_cyclase_plant_C1"/>
</dbReference>
<dbReference type="InterPro" id="IPR008930">
    <property type="entry name" value="Terpenoid_cyclase/PrenylTrfase"/>
</dbReference>
<gene>
    <name evidence="7" type="primary">TPS-Far</name>
</gene>
<dbReference type="Gene3D" id="1.50.10.130">
    <property type="entry name" value="Terpene synthase, N-terminal domain"/>
    <property type="match status" value="1"/>
</dbReference>
<dbReference type="InterPro" id="IPR036965">
    <property type="entry name" value="Terpene_synth_N_sf"/>
</dbReference>
<dbReference type="InterPro" id="IPR008949">
    <property type="entry name" value="Isoprenoid_synthase_dom_sf"/>
</dbReference>
<dbReference type="SFLD" id="SFLDG01019">
    <property type="entry name" value="Terpene_Cyclase_Like_1_C_Termi"/>
    <property type="match status" value="1"/>
</dbReference>
<accession>Q675K8</accession>
<evidence type="ECO:0000259" key="5">
    <source>
        <dbReference type="Pfam" id="PF01397"/>
    </source>
</evidence>
<proteinExistence type="evidence at transcript level"/>
<evidence type="ECO:0000256" key="1">
    <source>
        <dbReference type="ARBA" id="ARBA00005140"/>
    </source>
</evidence>
<dbReference type="GO" id="GO:0010333">
    <property type="term" value="F:terpene synthase activity"/>
    <property type="evidence" value="ECO:0007669"/>
    <property type="project" value="InterPro"/>
</dbReference>
<dbReference type="FunFam" id="1.50.10.130:FF:000002">
    <property type="entry name" value="Ent-copalyl diphosphate synthase, chloroplastic"/>
    <property type="match status" value="1"/>
</dbReference>
<dbReference type="BioCyc" id="MetaCyc:MONOMER-12771"/>
<name>Q675K8_PICAB</name>
<dbReference type="GO" id="GO:0000287">
    <property type="term" value="F:magnesium ion binding"/>
    <property type="evidence" value="ECO:0007669"/>
    <property type="project" value="InterPro"/>
</dbReference>
<dbReference type="SUPFAM" id="SSF48576">
    <property type="entry name" value="Terpenoid synthases"/>
    <property type="match status" value="1"/>
</dbReference>